<reference evidence="1" key="1">
    <citation type="journal article" date="2014" name="Int. J. Syst. Evol. Microbiol.">
        <title>Complete genome sequence of Corynebacterium casei LMG S-19264T (=DSM 44701T), isolated from a smear-ripened cheese.</title>
        <authorList>
            <consortium name="US DOE Joint Genome Institute (JGI-PGF)"/>
            <person name="Walter F."/>
            <person name="Albersmeier A."/>
            <person name="Kalinowski J."/>
            <person name="Ruckert C."/>
        </authorList>
    </citation>
    <scope>NUCLEOTIDE SEQUENCE</scope>
    <source>
        <strain evidence="1">CGMCC 1.12987</strain>
    </source>
</reference>
<dbReference type="AlphaFoldDB" id="A0A917CFG1"/>
<dbReference type="Gene3D" id="4.10.280.10">
    <property type="entry name" value="Helix-loop-helix DNA-binding domain"/>
    <property type="match status" value="1"/>
</dbReference>
<evidence type="ECO:0000313" key="2">
    <source>
        <dbReference type="Proteomes" id="UP000644756"/>
    </source>
</evidence>
<protein>
    <recommendedName>
        <fullName evidence="3">Aspartyl-phosphate phosphatase Spo0E family protein</fullName>
    </recommendedName>
</protein>
<keyword evidence="2" id="KW-1185">Reference proteome</keyword>
<name>A0A917CFG1_9BACL</name>
<dbReference type="SUPFAM" id="SSF140500">
    <property type="entry name" value="BAS1536-like"/>
    <property type="match status" value="1"/>
</dbReference>
<sequence>MDKQSLLQLEGLRGQMMDTANRKQTLMDHDVLILSQLLDQIIVKVQAEKVAMRKRTKTC</sequence>
<dbReference type="GO" id="GO:0046983">
    <property type="term" value="F:protein dimerization activity"/>
    <property type="evidence" value="ECO:0007669"/>
    <property type="project" value="InterPro"/>
</dbReference>
<evidence type="ECO:0000313" key="1">
    <source>
        <dbReference type="EMBL" id="GGF87388.1"/>
    </source>
</evidence>
<evidence type="ECO:0008006" key="3">
    <source>
        <dbReference type="Google" id="ProtNLM"/>
    </source>
</evidence>
<dbReference type="EMBL" id="BMGR01000001">
    <property type="protein sequence ID" value="GGF87388.1"/>
    <property type="molecule type" value="Genomic_DNA"/>
</dbReference>
<comment type="caution">
    <text evidence="1">The sequence shown here is derived from an EMBL/GenBank/DDBJ whole genome shotgun (WGS) entry which is preliminary data.</text>
</comment>
<dbReference type="RefSeq" id="WP_188527960.1">
    <property type="nucleotide sequence ID" value="NZ_BMGR01000001.1"/>
</dbReference>
<dbReference type="InterPro" id="IPR036638">
    <property type="entry name" value="HLH_DNA-bd_sf"/>
</dbReference>
<dbReference type="Pfam" id="PF09388">
    <property type="entry name" value="SpoOE-like"/>
    <property type="match status" value="1"/>
</dbReference>
<accession>A0A917CFG1</accession>
<reference evidence="1" key="2">
    <citation type="submission" date="2020-09" db="EMBL/GenBank/DDBJ databases">
        <authorList>
            <person name="Sun Q."/>
            <person name="Zhou Y."/>
        </authorList>
    </citation>
    <scope>NUCLEOTIDE SEQUENCE</scope>
    <source>
        <strain evidence="1">CGMCC 1.12987</strain>
    </source>
</reference>
<proteinExistence type="predicted"/>
<dbReference type="Proteomes" id="UP000644756">
    <property type="component" value="Unassembled WGS sequence"/>
</dbReference>
<gene>
    <name evidence="1" type="ORF">GCM10010916_00920</name>
</gene>
<dbReference type="InterPro" id="IPR037208">
    <property type="entry name" value="Spo0E-like_sf"/>
</dbReference>
<dbReference type="GO" id="GO:0043937">
    <property type="term" value="P:regulation of sporulation"/>
    <property type="evidence" value="ECO:0007669"/>
    <property type="project" value="InterPro"/>
</dbReference>
<organism evidence="1 2">
    <name type="scientific">Paenibacillus abyssi</name>
    <dbReference type="NCBI Taxonomy" id="1340531"/>
    <lineage>
        <taxon>Bacteria</taxon>
        <taxon>Bacillati</taxon>
        <taxon>Bacillota</taxon>
        <taxon>Bacilli</taxon>
        <taxon>Bacillales</taxon>
        <taxon>Paenibacillaceae</taxon>
        <taxon>Paenibacillus</taxon>
    </lineage>
</organism>
<dbReference type="InterPro" id="IPR018540">
    <property type="entry name" value="Spo0E-like"/>
</dbReference>